<reference evidence="4 5" key="1">
    <citation type="submission" date="2018-06" db="EMBL/GenBank/DDBJ databases">
        <title>Complete genome of Desulfovibrio marinus P48SEP.</title>
        <authorList>
            <person name="Crispim J.S."/>
            <person name="Vidigal P.M.P."/>
            <person name="Silva L.C.F."/>
            <person name="Araujo L.C."/>
            <person name="Laguardia C.N."/>
            <person name="Dias R.S."/>
            <person name="Sousa M.P."/>
            <person name="Paula S.O."/>
            <person name="Silva C."/>
        </authorList>
    </citation>
    <scope>NUCLEOTIDE SEQUENCE [LARGE SCALE GENOMIC DNA]</scope>
    <source>
        <strain evidence="4 5">P48SEP</strain>
    </source>
</reference>
<evidence type="ECO:0000256" key="1">
    <source>
        <dbReference type="ARBA" id="ARBA00004613"/>
    </source>
</evidence>
<dbReference type="InterPro" id="IPR017996">
    <property type="entry name" value="MRJP/yellow-related"/>
</dbReference>
<feature type="transmembrane region" description="Helical" evidence="3">
    <location>
        <begin position="7"/>
        <end position="25"/>
    </location>
</feature>
<dbReference type="Gene3D" id="2.120.10.30">
    <property type="entry name" value="TolB, C-terminal domain"/>
    <property type="match status" value="1"/>
</dbReference>
<keyword evidence="3" id="KW-0472">Membrane</keyword>
<protein>
    <recommendedName>
        <fullName evidence="6">Major royal jelly protein</fullName>
    </recommendedName>
</protein>
<dbReference type="PANTHER" id="PTHR10009:SF18">
    <property type="entry name" value="PROTEIN YELLOW-LIKE PROTEIN"/>
    <property type="match status" value="1"/>
</dbReference>
<dbReference type="RefSeq" id="WP_144234140.1">
    <property type="nucleotide sequence ID" value="NZ_QMIF01000002.1"/>
</dbReference>
<evidence type="ECO:0000256" key="3">
    <source>
        <dbReference type="SAM" id="Phobius"/>
    </source>
</evidence>
<evidence type="ECO:0008006" key="6">
    <source>
        <dbReference type="Google" id="ProtNLM"/>
    </source>
</evidence>
<gene>
    <name evidence="4" type="ORF">DQK91_03865</name>
</gene>
<dbReference type="PANTHER" id="PTHR10009">
    <property type="entry name" value="PROTEIN YELLOW-RELATED"/>
    <property type="match status" value="1"/>
</dbReference>
<name>A0A6P1ZNF1_9BACT</name>
<dbReference type="InterPro" id="IPR011042">
    <property type="entry name" value="6-blade_b-propeller_TolB-like"/>
</dbReference>
<dbReference type="EMBL" id="QMIF01000002">
    <property type="protein sequence ID" value="TVM35808.1"/>
    <property type="molecule type" value="Genomic_DNA"/>
</dbReference>
<sequence>MRSARGVTIGIILILAIFVFIFFTMEDKGPAGAAVVATHPLPDPSSLKIVAMLNEAPGNIAVTPQGRIFLSLHQFFSPHVRVVELVNGEPVHYPTAAWASAPNQDSGVGLQAVLGIQSDPDGVLWMLDNGGDSSTPKLVAWDTVHEKLVHSFSLPKPEGVGYSFLNDLAVDPKHGLIYITDAAGDLQSALLIVDMETGAMKRVLVGHESVLADQNVTIEFETGRTVTRIGPGGGVEEWKVPVDPITIDASYDWLYYGPMHGTSLYRVRTSDLAEVFAGKRTEESLEKRVEKYGPKAPCDGITMDADGNIYITDIGNAAVGVLDTTDKYRILYRDPSLLDWVDGLANGADGYIYGTVNKLHRSAMLSGGTNSATPPFYVVRFPALGKTAPGR</sequence>
<keyword evidence="3" id="KW-1133">Transmembrane helix</keyword>
<dbReference type="AlphaFoldDB" id="A0A6P1ZNF1"/>
<dbReference type="SUPFAM" id="SSF101898">
    <property type="entry name" value="NHL repeat"/>
    <property type="match status" value="1"/>
</dbReference>
<dbReference type="Proteomes" id="UP000434052">
    <property type="component" value="Unassembled WGS sequence"/>
</dbReference>
<dbReference type="Pfam" id="PF03022">
    <property type="entry name" value="MRJP"/>
    <property type="match status" value="1"/>
</dbReference>
<dbReference type="GO" id="GO:0005576">
    <property type="term" value="C:extracellular region"/>
    <property type="evidence" value="ECO:0007669"/>
    <property type="project" value="UniProtKB-SubCell"/>
</dbReference>
<keyword evidence="3" id="KW-0812">Transmembrane</keyword>
<proteinExistence type="predicted"/>
<keyword evidence="2" id="KW-0964">Secreted</keyword>
<comment type="subcellular location">
    <subcellularLocation>
        <location evidence="1">Secreted</location>
    </subcellularLocation>
</comment>
<evidence type="ECO:0000313" key="4">
    <source>
        <dbReference type="EMBL" id="TVM35808.1"/>
    </source>
</evidence>
<organism evidence="4 5">
    <name type="scientific">Oceanidesulfovibrio marinus</name>
    <dbReference type="NCBI Taxonomy" id="370038"/>
    <lineage>
        <taxon>Bacteria</taxon>
        <taxon>Pseudomonadati</taxon>
        <taxon>Thermodesulfobacteriota</taxon>
        <taxon>Desulfovibrionia</taxon>
        <taxon>Desulfovibrionales</taxon>
        <taxon>Desulfovibrionaceae</taxon>
        <taxon>Oceanidesulfovibrio</taxon>
    </lineage>
</organism>
<evidence type="ECO:0000313" key="5">
    <source>
        <dbReference type="Proteomes" id="UP000434052"/>
    </source>
</evidence>
<dbReference type="OrthoDB" id="9797664at2"/>
<accession>A0A6P1ZNF1</accession>
<comment type="caution">
    <text evidence="4">The sequence shown here is derived from an EMBL/GenBank/DDBJ whole genome shotgun (WGS) entry which is preliminary data.</text>
</comment>
<evidence type="ECO:0000256" key="2">
    <source>
        <dbReference type="ARBA" id="ARBA00022525"/>
    </source>
</evidence>